<reference evidence="3 4" key="1">
    <citation type="submission" date="2023-07" db="EMBL/GenBank/DDBJ databases">
        <title>Genomic Encyclopedia of Type Strains, Phase IV (KMG-IV): sequencing the most valuable type-strain genomes for metagenomic binning, comparative biology and taxonomic classification.</title>
        <authorList>
            <person name="Goeker M."/>
        </authorList>
    </citation>
    <scope>NUCLEOTIDE SEQUENCE [LARGE SCALE GENOMIC DNA]</scope>
    <source>
        <strain evidence="3 4">DSM 15049</strain>
    </source>
</reference>
<evidence type="ECO:0000313" key="3">
    <source>
        <dbReference type="EMBL" id="MDQ0557631.1"/>
    </source>
</evidence>
<evidence type="ECO:0000259" key="2">
    <source>
        <dbReference type="Pfam" id="PF00535"/>
    </source>
</evidence>
<keyword evidence="4" id="KW-1185">Reference proteome</keyword>
<dbReference type="PROSITE" id="PS50005">
    <property type="entry name" value="TPR"/>
    <property type="match status" value="1"/>
</dbReference>
<dbReference type="PANTHER" id="PTHR43630">
    <property type="entry name" value="POLY-BETA-1,6-N-ACETYL-D-GLUCOSAMINE SYNTHASE"/>
    <property type="match status" value="1"/>
</dbReference>
<dbReference type="PANTHER" id="PTHR43630:SF2">
    <property type="entry name" value="GLYCOSYLTRANSFERASE"/>
    <property type="match status" value="1"/>
</dbReference>
<dbReference type="Gene3D" id="3.90.550.10">
    <property type="entry name" value="Spore Coat Polysaccharide Biosynthesis Protein SpsA, Chain A"/>
    <property type="match status" value="1"/>
</dbReference>
<dbReference type="EMBL" id="JAUSWG010000013">
    <property type="protein sequence ID" value="MDQ0557631.1"/>
    <property type="molecule type" value="Genomic_DNA"/>
</dbReference>
<organism evidence="3 4">
    <name type="scientific">Paraclostridium ghonii</name>
    <dbReference type="NCBI Taxonomy" id="29358"/>
    <lineage>
        <taxon>Bacteria</taxon>
        <taxon>Bacillati</taxon>
        <taxon>Bacillota</taxon>
        <taxon>Clostridia</taxon>
        <taxon>Peptostreptococcales</taxon>
        <taxon>Peptostreptococcaceae</taxon>
        <taxon>Paraclostridium</taxon>
    </lineage>
</organism>
<evidence type="ECO:0000256" key="1">
    <source>
        <dbReference type="PROSITE-ProRule" id="PRU00339"/>
    </source>
</evidence>
<dbReference type="CDD" id="cd02511">
    <property type="entry name" value="Beta4Glucosyltransferase"/>
    <property type="match status" value="1"/>
</dbReference>
<dbReference type="SUPFAM" id="SSF53448">
    <property type="entry name" value="Nucleotide-diphospho-sugar transferases"/>
    <property type="match status" value="1"/>
</dbReference>
<dbReference type="InterPro" id="IPR019734">
    <property type="entry name" value="TPR_rpt"/>
</dbReference>
<dbReference type="InterPro" id="IPR001173">
    <property type="entry name" value="Glyco_trans_2-like"/>
</dbReference>
<dbReference type="InterPro" id="IPR029044">
    <property type="entry name" value="Nucleotide-diphossugar_trans"/>
</dbReference>
<protein>
    <submittedName>
        <fullName evidence="3">Glycosyltransferase involved in cell wall biosynthesis</fullName>
    </submittedName>
</protein>
<sequence length="485" mass="56934">MIVKNEEKNIKRCLESINPIADEIVIVDTGSDDKTLDICTQYNCNIIKHKWNNDFSEARNISLDYATKDYILFLDADEELSSADLEKLKLLLSKSKLSEGYFLKLINIINENEIGEYVVFRLFKNRNKYRFRGKVHEQIANCIQKHNKENCIENIDIKIYHYGYDPNKVNIKDKYKRNIGILNTYTEEEKDAYYYYVLGNEYARITDFNKAIESYEKSINVMDMKYNYVFYPYLILNTVKAYSNIKQFYKELKFIEKIKITIPNFKDLYFMECLAHIECGKISRALESLNKYINCPVDIAYQYPNNSFENIYDIKEMQKNLEGASIYNGNLLSALMFIDTDEKLESLIETVKSFNEIVSNFVIVTSNNNLNLCNLKNIGAQIIYSKNKNKQIDIGLKECRGKYIIFIDKGEICSTFSQRKIIELLSTTNEESFSLNIVNIAIDTYSKDIRIIKNKKYNFSKDYKINLVKNKKVIDSNIYIHKSFN</sequence>
<feature type="repeat" description="TPR" evidence="1">
    <location>
        <begin position="192"/>
        <end position="225"/>
    </location>
</feature>
<proteinExistence type="predicted"/>
<dbReference type="SUPFAM" id="SSF48452">
    <property type="entry name" value="TPR-like"/>
    <property type="match status" value="1"/>
</dbReference>
<gene>
    <name evidence="3" type="ORF">QOZ92_002766</name>
</gene>
<feature type="domain" description="Glycosyltransferase 2-like" evidence="2">
    <location>
        <begin position="1"/>
        <end position="89"/>
    </location>
</feature>
<dbReference type="InterPro" id="IPR011990">
    <property type="entry name" value="TPR-like_helical_dom_sf"/>
</dbReference>
<accession>A0ABU0N4J8</accession>
<name>A0ABU0N4J8_9FIRM</name>
<dbReference type="Gene3D" id="1.25.40.10">
    <property type="entry name" value="Tetratricopeptide repeat domain"/>
    <property type="match status" value="1"/>
</dbReference>
<evidence type="ECO:0000313" key="4">
    <source>
        <dbReference type="Proteomes" id="UP001232584"/>
    </source>
</evidence>
<comment type="caution">
    <text evidence="3">The sequence shown here is derived from an EMBL/GenBank/DDBJ whole genome shotgun (WGS) entry which is preliminary data.</text>
</comment>
<dbReference type="Proteomes" id="UP001232584">
    <property type="component" value="Unassembled WGS sequence"/>
</dbReference>
<dbReference type="Pfam" id="PF00535">
    <property type="entry name" value="Glycos_transf_2"/>
    <property type="match status" value="1"/>
</dbReference>
<keyword evidence="1" id="KW-0802">TPR repeat</keyword>